<organism evidence="2 3">
    <name type="scientific">Candidatus Woesebacteria bacterium RIFCSPHIGHO2_01_FULL_39_28</name>
    <dbReference type="NCBI Taxonomy" id="1802496"/>
    <lineage>
        <taxon>Bacteria</taxon>
        <taxon>Candidatus Woeseibacteriota</taxon>
    </lineage>
</organism>
<feature type="domain" description="Methyltransferase type 11" evidence="1">
    <location>
        <begin position="38"/>
        <end position="141"/>
    </location>
</feature>
<dbReference type="CDD" id="cd02440">
    <property type="entry name" value="AdoMet_MTases"/>
    <property type="match status" value="1"/>
</dbReference>
<reference evidence="2 3" key="1">
    <citation type="journal article" date="2016" name="Nat. Commun.">
        <title>Thousands of microbial genomes shed light on interconnected biogeochemical processes in an aquifer system.</title>
        <authorList>
            <person name="Anantharaman K."/>
            <person name="Brown C.T."/>
            <person name="Hug L.A."/>
            <person name="Sharon I."/>
            <person name="Castelle C.J."/>
            <person name="Probst A.J."/>
            <person name="Thomas B.C."/>
            <person name="Singh A."/>
            <person name="Wilkins M.J."/>
            <person name="Karaoz U."/>
            <person name="Brodie E.L."/>
            <person name="Williams K.H."/>
            <person name="Hubbard S.S."/>
            <person name="Banfield J.F."/>
        </authorList>
    </citation>
    <scope>NUCLEOTIDE SEQUENCE [LARGE SCALE GENOMIC DNA]</scope>
</reference>
<dbReference type="InterPro" id="IPR029063">
    <property type="entry name" value="SAM-dependent_MTases_sf"/>
</dbReference>
<dbReference type="AlphaFoldDB" id="A0A1F7YEH6"/>
<sequence length="241" mass="27584">MIDYSAWNKFSEGKTPATTPLPIKINKYLMPSRKELIVDVGCGWGRVTTWLYLMGYRVVGTDINKKEIEKAKKDAKKLIIKGREKEISFQVDDASEHIKLPSNSADGVVVNGVLLAMTTVKDRKSFVSEIHRILKPEGIIYLAEFAQTPDIYNYRKHALITRETGTVVGFKHELKITFKDKTDEGIKALGKPKNIDYFAHHYTKKELEKLLVRFQILEFNKVKFITRSGIITDGFVIYGRK</sequence>
<evidence type="ECO:0000313" key="3">
    <source>
        <dbReference type="Proteomes" id="UP000178851"/>
    </source>
</evidence>
<dbReference type="Gene3D" id="3.40.50.150">
    <property type="entry name" value="Vaccinia Virus protein VP39"/>
    <property type="match status" value="1"/>
</dbReference>
<accession>A0A1F7YEH6</accession>
<dbReference type="Proteomes" id="UP000178851">
    <property type="component" value="Unassembled WGS sequence"/>
</dbReference>
<dbReference type="GO" id="GO:0008757">
    <property type="term" value="F:S-adenosylmethionine-dependent methyltransferase activity"/>
    <property type="evidence" value="ECO:0007669"/>
    <property type="project" value="InterPro"/>
</dbReference>
<dbReference type="PANTHER" id="PTHR43861">
    <property type="entry name" value="TRANS-ACONITATE 2-METHYLTRANSFERASE-RELATED"/>
    <property type="match status" value="1"/>
</dbReference>
<proteinExistence type="predicted"/>
<evidence type="ECO:0000313" key="2">
    <source>
        <dbReference type="EMBL" id="OGM24915.1"/>
    </source>
</evidence>
<evidence type="ECO:0000259" key="1">
    <source>
        <dbReference type="Pfam" id="PF08241"/>
    </source>
</evidence>
<protein>
    <recommendedName>
        <fullName evidence="1">Methyltransferase type 11 domain-containing protein</fullName>
    </recommendedName>
</protein>
<dbReference type="InterPro" id="IPR013216">
    <property type="entry name" value="Methyltransf_11"/>
</dbReference>
<name>A0A1F7YEH6_9BACT</name>
<comment type="caution">
    <text evidence="2">The sequence shown here is derived from an EMBL/GenBank/DDBJ whole genome shotgun (WGS) entry which is preliminary data.</text>
</comment>
<dbReference type="Pfam" id="PF08241">
    <property type="entry name" value="Methyltransf_11"/>
    <property type="match status" value="1"/>
</dbReference>
<gene>
    <name evidence="2" type="ORF">A2627_03020</name>
</gene>
<dbReference type="EMBL" id="MGGI01000025">
    <property type="protein sequence ID" value="OGM24915.1"/>
    <property type="molecule type" value="Genomic_DNA"/>
</dbReference>
<dbReference type="SUPFAM" id="SSF53335">
    <property type="entry name" value="S-adenosyl-L-methionine-dependent methyltransferases"/>
    <property type="match status" value="1"/>
</dbReference>